<protein>
    <submittedName>
        <fullName evidence="2">Uroporphyrinogen decarboxylase (URO-D)</fullName>
    </submittedName>
</protein>
<proteinExistence type="predicted"/>
<organism evidence="2 3">
    <name type="scientific">Candidatus Blautia pullicola</name>
    <dbReference type="NCBI Taxonomy" id="2838498"/>
    <lineage>
        <taxon>Bacteria</taxon>
        <taxon>Bacillati</taxon>
        <taxon>Bacillota</taxon>
        <taxon>Clostridia</taxon>
        <taxon>Lachnospirales</taxon>
        <taxon>Lachnospiraceae</taxon>
        <taxon>Blautia</taxon>
    </lineage>
</organism>
<dbReference type="GO" id="GO:0004853">
    <property type="term" value="F:uroporphyrinogen decarboxylase activity"/>
    <property type="evidence" value="ECO:0007669"/>
    <property type="project" value="InterPro"/>
</dbReference>
<comment type="caution">
    <text evidence="2">The sequence shown here is derived from an EMBL/GenBank/DDBJ whole genome shotgun (WGS) entry which is preliminary data.</text>
</comment>
<dbReference type="Gene3D" id="3.20.20.210">
    <property type="match status" value="1"/>
</dbReference>
<accession>A0A9D2FRT1</accession>
<sequence length="336" mass="38781">MSSAKEILLELLKKDGRPQRLLKQYEPFEQMMTDPINQFCRGNRKKGVTSYDKWGTCILFPEDAPGPMPHVTEENKVCPDVTEWRKYVKVPDLKANCSQGWEEVRKLQEEIRARGNLAMAFMGTGIFEQCHYLMGFEDALMNLLAEPESMHELVDAIGEYRFTYAKLLVDNLHPDVILSHDDWGSKTSLFMSPDTWREYFKEHYRRIYSYMKENGVIVMHHADSFLEPIVEDMAEIGVDIWQGVLPSNDIPKMQKVLDGRMVLMGGIDAAIVDRVNSTEEEIRREVRRACDEYAPGGHFIPCLTYGGKDFAIYPNVDKTIDDEIRCFNKEHYGCAE</sequence>
<name>A0A9D2FRT1_9FIRM</name>
<dbReference type="Proteomes" id="UP000824056">
    <property type="component" value="Unassembled WGS sequence"/>
</dbReference>
<dbReference type="EMBL" id="DXBG01000152">
    <property type="protein sequence ID" value="HIZ65476.1"/>
    <property type="molecule type" value="Genomic_DNA"/>
</dbReference>
<dbReference type="Pfam" id="PF01208">
    <property type="entry name" value="URO-D"/>
    <property type="match status" value="1"/>
</dbReference>
<dbReference type="GO" id="GO:0006779">
    <property type="term" value="P:porphyrin-containing compound biosynthetic process"/>
    <property type="evidence" value="ECO:0007669"/>
    <property type="project" value="InterPro"/>
</dbReference>
<evidence type="ECO:0000313" key="3">
    <source>
        <dbReference type="Proteomes" id="UP000824056"/>
    </source>
</evidence>
<dbReference type="InterPro" id="IPR038071">
    <property type="entry name" value="UROD/MetE-like_sf"/>
</dbReference>
<dbReference type="PANTHER" id="PTHR47099">
    <property type="entry name" value="METHYLCOBAMIDE:COM METHYLTRANSFERASE MTBA"/>
    <property type="match status" value="1"/>
</dbReference>
<reference evidence="2" key="1">
    <citation type="journal article" date="2021" name="PeerJ">
        <title>Extensive microbial diversity within the chicken gut microbiome revealed by metagenomics and culture.</title>
        <authorList>
            <person name="Gilroy R."/>
            <person name="Ravi A."/>
            <person name="Getino M."/>
            <person name="Pursley I."/>
            <person name="Horton D.L."/>
            <person name="Alikhan N.F."/>
            <person name="Baker D."/>
            <person name="Gharbi K."/>
            <person name="Hall N."/>
            <person name="Watson M."/>
            <person name="Adriaenssens E.M."/>
            <person name="Foster-Nyarko E."/>
            <person name="Jarju S."/>
            <person name="Secka A."/>
            <person name="Antonio M."/>
            <person name="Oren A."/>
            <person name="Chaudhuri R.R."/>
            <person name="La Ragione R."/>
            <person name="Hildebrand F."/>
            <person name="Pallen M.J."/>
        </authorList>
    </citation>
    <scope>NUCLEOTIDE SEQUENCE</scope>
    <source>
        <strain evidence="2">1068</strain>
    </source>
</reference>
<dbReference type="SUPFAM" id="SSF51726">
    <property type="entry name" value="UROD/MetE-like"/>
    <property type="match status" value="1"/>
</dbReference>
<evidence type="ECO:0000313" key="2">
    <source>
        <dbReference type="EMBL" id="HIZ65476.1"/>
    </source>
</evidence>
<dbReference type="InterPro" id="IPR000257">
    <property type="entry name" value="Uroporphyrinogen_deCOase"/>
</dbReference>
<reference evidence="2" key="2">
    <citation type="submission" date="2021-04" db="EMBL/GenBank/DDBJ databases">
        <authorList>
            <person name="Gilroy R."/>
        </authorList>
    </citation>
    <scope>NUCLEOTIDE SEQUENCE</scope>
    <source>
        <strain evidence="2">1068</strain>
    </source>
</reference>
<gene>
    <name evidence="2" type="ORF">H9809_06225</name>
</gene>
<feature type="domain" description="Uroporphyrinogen decarboxylase (URO-D)" evidence="1">
    <location>
        <begin position="76"/>
        <end position="300"/>
    </location>
</feature>
<dbReference type="InterPro" id="IPR052024">
    <property type="entry name" value="Methanogen_methyltrans"/>
</dbReference>
<dbReference type="AlphaFoldDB" id="A0A9D2FRT1"/>
<dbReference type="PANTHER" id="PTHR47099:SF1">
    <property type="entry name" value="METHYLCOBAMIDE:COM METHYLTRANSFERASE MTBA"/>
    <property type="match status" value="1"/>
</dbReference>
<evidence type="ECO:0000259" key="1">
    <source>
        <dbReference type="Pfam" id="PF01208"/>
    </source>
</evidence>